<feature type="domain" description="Rap1a immunity protein" evidence="2">
    <location>
        <begin position="57"/>
        <end position="133"/>
    </location>
</feature>
<dbReference type="EMBL" id="CP099534">
    <property type="protein sequence ID" value="UYK89758.1"/>
    <property type="molecule type" value="Genomic_DNA"/>
</dbReference>
<keyword evidence="1" id="KW-0732">Signal</keyword>
<dbReference type="RefSeq" id="WP_267093589.1">
    <property type="nucleotide sequence ID" value="NZ_CP099534.1"/>
</dbReference>
<evidence type="ECO:0000256" key="1">
    <source>
        <dbReference type="SAM" id="SignalP"/>
    </source>
</evidence>
<dbReference type="Gene3D" id="1.10.890.40">
    <property type="match status" value="1"/>
</dbReference>
<evidence type="ECO:0000259" key="2">
    <source>
        <dbReference type="Pfam" id="PF18602"/>
    </source>
</evidence>
<dbReference type="Pfam" id="PF18602">
    <property type="entry name" value="Rap1a"/>
    <property type="match status" value="1"/>
</dbReference>
<accession>A0AA46YA36</accession>
<reference evidence="3" key="1">
    <citation type="submission" date="2022-06" db="EMBL/GenBank/DDBJ databases">
        <title>Dynamics of rice microbiomes reveals core vertical transmitted seed endophytes.</title>
        <authorList>
            <person name="Liao K."/>
            <person name="Zhang X."/>
        </authorList>
    </citation>
    <scope>NUCLEOTIDE SEQUENCE</scope>
    <source>
        <strain evidence="3">JR3-14</strain>
    </source>
</reference>
<evidence type="ECO:0000313" key="3">
    <source>
        <dbReference type="EMBL" id="UYK89758.1"/>
    </source>
</evidence>
<gene>
    <name evidence="3" type="ORF">NG824_04775</name>
</gene>
<organism evidence="3 4">
    <name type="scientific">Xanthomonas sacchari</name>
    <dbReference type="NCBI Taxonomy" id="56458"/>
    <lineage>
        <taxon>Bacteria</taxon>
        <taxon>Pseudomonadati</taxon>
        <taxon>Pseudomonadota</taxon>
        <taxon>Gammaproteobacteria</taxon>
        <taxon>Lysobacterales</taxon>
        <taxon>Lysobacteraceae</taxon>
        <taxon>Xanthomonas</taxon>
    </lineage>
</organism>
<name>A0AA46YA36_9XANT</name>
<evidence type="ECO:0000313" key="4">
    <source>
        <dbReference type="Proteomes" id="UP001164392"/>
    </source>
</evidence>
<feature type="chain" id="PRO_5041445487" description="Rap1a immunity protein domain-containing protein" evidence="1">
    <location>
        <begin position="25"/>
        <end position="136"/>
    </location>
</feature>
<sequence>MSLSWSWPRLLCLCLAAFAAPAVASVAARPQAVYQLSAADLLRLLRGDAQAAATPLAGSAEQRRAQAGALARLYIAGVADASEGRQWCAGAQGVLTHELVDRVFTALAALPPAQLRQRAAVPVEQALHDAFPCAAR</sequence>
<feature type="signal peptide" evidence="1">
    <location>
        <begin position="1"/>
        <end position="24"/>
    </location>
</feature>
<protein>
    <recommendedName>
        <fullName evidence="2">Rap1a immunity protein domain-containing protein</fullName>
    </recommendedName>
</protein>
<dbReference type="AlphaFoldDB" id="A0AA46YA36"/>
<dbReference type="Proteomes" id="UP001164392">
    <property type="component" value="Chromosome"/>
</dbReference>
<dbReference type="InterPro" id="IPR041238">
    <property type="entry name" value="Rap1a"/>
</dbReference>
<proteinExistence type="predicted"/>